<dbReference type="GO" id="GO:0009254">
    <property type="term" value="P:peptidoglycan turnover"/>
    <property type="evidence" value="ECO:0007669"/>
    <property type="project" value="TreeGrafter"/>
</dbReference>
<gene>
    <name evidence="6" type="ORF">HETSPECPRED_010418</name>
</gene>
<dbReference type="AlphaFoldDB" id="A0A8H3J028"/>
<dbReference type="InterPro" id="IPR001764">
    <property type="entry name" value="Glyco_hydro_3_N"/>
</dbReference>
<proteinExistence type="inferred from homology"/>
<dbReference type="EMBL" id="CAJPDS010000094">
    <property type="protein sequence ID" value="CAF9936699.1"/>
    <property type="molecule type" value="Genomic_DNA"/>
</dbReference>
<dbReference type="SUPFAM" id="SSF51445">
    <property type="entry name" value="(Trans)glycosidases"/>
    <property type="match status" value="1"/>
</dbReference>
<dbReference type="OrthoDB" id="47059at2759"/>
<evidence type="ECO:0000256" key="1">
    <source>
        <dbReference type="ARBA" id="ARBA00005336"/>
    </source>
</evidence>
<protein>
    <recommendedName>
        <fullName evidence="5">Glycoside hydrolase family 3 N-terminal domain-containing protein</fullName>
    </recommendedName>
</protein>
<dbReference type="PANTHER" id="PTHR30480:SF16">
    <property type="entry name" value="GLYCOSIDE HYDROLASE FAMILY 3 DOMAIN PROTEIN"/>
    <property type="match status" value="1"/>
</dbReference>
<sequence>MASVNKGEYYCCDLAHFTDGSPTDDRQKQAIGQRVIISFSGPLPIAAAQVLIRDFCVGGVLLNASNFTDATQASQLVSRLASYSGGPHPFLVGIEQENGVISHFPSQLTLGAGHSPSSTSAVSKAIGEELAYIGIHWILAPTIDFITELTEPLDTPRKFSDDPETVSQHARAYLDGLITTNVAASTEASLATTIQDIYRSLDRETTDIAELLERCEIHPIKRLLERRALECLHLTSSLTDYDDANSAQRAFQTVIQRLLREGLGCQAPITVASTSHLSTDVESCAKHAPLRTLLSGSDVVLLSSDPTTQEESIRAIYAAARTSTFPASVLNSAADRISSFRSEFVERLARRQQITEPSTFALQHQNLIRNAYRASTTTLSTGLSPLLNLPATSILLLLTPSVPPVARPNVAPNADPFEPLGRAIAHFHNRTRHVPYTLSAGVTSTHAAFLDRATAVVLVLCNTSSAFVESQMEFVAAVQDRIRVRESRPGEQKTRKVALAAGDPRDLREPLDGWWEVCCYEYTVGALIAATEVITGHRTATGILPIRLGRHLNGG</sequence>
<name>A0A8H3J028_9LECA</name>
<organism evidence="6 7">
    <name type="scientific">Heterodermia speciosa</name>
    <dbReference type="NCBI Taxonomy" id="116794"/>
    <lineage>
        <taxon>Eukaryota</taxon>
        <taxon>Fungi</taxon>
        <taxon>Dikarya</taxon>
        <taxon>Ascomycota</taxon>
        <taxon>Pezizomycotina</taxon>
        <taxon>Lecanoromycetes</taxon>
        <taxon>OSLEUM clade</taxon>
        <taxon>Lecanoromycetidae</taxon>
        <taxon>Caliciales</taxon>
        <taxon>Physciaceae</taxon>
        <taxon>Heterodermia</taxon>
    </lineage>
</organism>
<keyword evidence="4" id="KW-0326">Glycosidase</keyword>
<dbReference type="GO" id="GO:0004553">
    <property type="term" value="F:hydrolase activity, hydrolyzing O-glycosyl compounds"/>
    <property type="evidence" value="ECO:0007669"/>
    <property type="project" value="InterPro"/>
</dbReference>
<comment type="caution">
    <text evidence="6">The sequence shown here is derived from an EMBL/GenBank/DDBJ whole genome shotgun (WGS) entry which is preliminary data.</text>
</comment>
<dbReference type="InterPro" id="IPR036962">
    <property type="entry name" value="Glyco_hydro_3_N_sf"/>
</dbReference>
<accession>A0A8H3J028</accession>
<evidence type="ECO:0000313" key="7">
    <source>
        <dbReference type="Proteomes" id="UP000664521"/>
    </source>
</evidence>
<comment type="similarity">
    <text evidence="1">Belongs to the glycosyl hydrolase 3 family.</text>
</comment>
<keyword evidence="3" id="KW-0325">Glycoprotein</keyword>
<evidence type="ECO:0000313" key="6">
    <source>
        <dbReference type="EMBL" id="CAF9936699.1"/>
    </source>
</evidence>
<keyword evidence="7" id="KW-1185">Reference proteome</keyword>
<dbReference type="InterPro" id="IPR017853">
    <property type="entry name" value="GH"/>
</dbReference>
<evidence type="ECO:0000259" key="5">
    <source>
        <dbReference type="Pfam" id="PF00933"/>
    </source>
</evidence>
<reference evidence="6" key="1">
    <citation type="submission" date="2021-03" db="EMBL/GenBank/DDBJ databases">
        <authorList>
            <person name="Tagirdzhanova G."/>
        </authorList>
    </citation>
    <scope>NUCLEOTIDE SEQUENCE</scope>
</reference>
<feature type="domain" description="Glycoside hydrolase family 3 N-terminal" evidence="5">
    <location>
        <begin position="46"/>
        <end position="338"/>
    </location>
</feature>
<dbReference type="Proteomes" id="UP000664521">
    <property type="component" value="Unassembled WGS sequence"/>
</dbReference>
<dbReference type="GO" id="GO:0005975">
    <property type="term" value="P:carbohydrate metabolic process"/>
    <property type="evidence" value="ECO:0007669"/>
    <property type="project" value="InterPro"/>
</dbReference>
<evidence type="ECO:0000256" key="2">
    <source>
        <dbReference type="ARBA" id="ARBA00022801"/>
    </source>
</evidence>
<keyword evidence="2" id="KW-0378">Hydrolase</keyword>
<dbReference type="Pfam" id="PF00933">
    <property type="entry name" value="Glyco_hydro_3"/>
    <property type="match status" value="1"/>
</dbReference>
<dbReference type="PANTHER" id="PTHR30480">
    <property type="entry name" value="BETA-HEXOSAMINIDASE-RELATED"/>
    <property type="match status" value="1"/>
</dbReference>
<evidence type="ECO:0000256" key="3">
    <source>
        <dbReference type="ARBA" id="ARBA00023180"/>
    </source>
</evidence>
<evidence type="ECO:0000256" key="4">
    <source>
        <dbReference type="ARBA" id="ARBA00023295"/>
    </source>
</evidence>
<dbReference type="InterPro" id="IPR050226">
    <property type="entry name" value="NagZ_Beta-hexosaminidase"/>
</dbReference>
<dbReference type="Gene3D" id="3.20.20.300">
    <property type="entry name" value="Glycoside hydrolase, family 3, N-terminal domain"/>
    <property type="match status" value="1"/>
</dbReference>